<dbReference type="Gene3D" id="3.40.50.2300">
    <property type="match status" value="1"/>
</dbReference>
<dbReference type="EC" id="2.7.1.202" evidence="8"/>
<dbReference type="Pfam" id="PF02302">
    <property type="entry name" value="PTS_IIB"/>
    <property type="match status" value="1"/>
</dbReference>
<keyword evidence="6" id="KW-0418">Kinase</keyword>
<dbReference type="GO" id="GO:0022877">
    <property type="term" value="F:protein-N(PI)-phosphohistidine-fructose phosphotransferase system transporter activity"/>
    <property type="evidence" value="ECO:0007669"/>
    <property type="project" value="InterPro"/>
</dbReference>
<evidence type="ECO:0000313" key="8">
    <source>
        <dbReference type="EMBL" id="MCR2043339.1"/>
    </source>
</evidence>
<accession>A0A9X2MGR6</accession>
<feature type="domain" description="PTS EIIB type-2" evidence="7">
    <location>
        <begin position="1"/>
        <end position="98"/>
    </location>
</feature>
<dbReference type="GO" id="GO:0016301">
    <property type="term" value="F:kinase activity"/>
    <property type="evidence" value="ECO:0007669"/>
    <property type="project" value="UniProtKB-KW"/>
</dbReference>
<dbReference type="PROSITE" id="PS51099">
    <property type="entry name" value="PTS_EIIB_TYPE_2"/>
    <property type="match status" value="1"/>
</dbReference>
<gene>
    <name evidence="8" type="ORF">NSA23_04320</name>
</gene>
<dbReference type="Proteomes" id="UP001142078">
    <property type="component" value="Unassembled WGS sequence"/>
</dbReference>
<keyword evidence="9" id="KW-1185">Reference proteome</keyword>
<dbReference type="PANTHER" id="PTHR30505:SF0">
    <property type="entry name" value="FRUCTOSE-LIKE PTS SYSTEM EIIBC COMPONENT-RELATED"/>
    <property type="match status" value="1"/>
</dbReference>
<evidence type="ECO:0000256" key="5">
    <source>
        <dbReference type="ARBA" id="ARBA00022683"/>
    </source>
</evidence>
<sequence length="104" mass="11660">MKILAITSCPLGIVCTNLAREALEQAAKKTNVDIKVETQGEFKENEITKYDIEEASAIILTSDGPIEGKERFKDLPIVYASCKDIMQNSLNIIKNIKIKYKNKI</sequence>
<evidence type="ECO:0000256" key="2">
    <source>
        <dbReference type="ARBA" id="ARBA00022553"/>
    </source>
</evidence>
<comment type="caution">
    <text evidence="8">The sequence shown here is derived from an EMBL/GenBank/DDBJ whole genome shotgun (WGS) entry which is preliminary data.</text>
</comment>
<dbReference type="InterPro" id="IPR050864">
    <property type="entry name" value="Bacterial_PTS_Sugar_Transport"/>
</dbReference>
<dbReference type="PANTHER" id="PTHR30505">
    <property type="entry name" value="FRUCTOSE-LIKE PERMEASE"/>
    <property type="match status" value="1"/>
</dbReference>
<dbReference type="AlphaFoldDB" id="A0A9X2MGR6"/>
<dbReference type="OrthoDB" id="9782569at2"/>
<dbReference type="SUPFAM" id="SSF52794">
    <property type="entry name" value="PTS system IIB component-like"/>
    <property type="match status" value="1"/>
</dbReference>
<keyword evidence="5" id="KW-0598">Phosphotransferase system</keyword>
<keyword evidence="3" id="KW-0762">Sugar transport</keyword>
<protein>
    <submittedName>
        <fullName evidence="8">Fructose PTS transporter subunit IIB</fullName>
        <ecNumber evidence="8">2.7.1.202</ecNumber>
    </submittedName>
</protein>
<evidence type="ECO:0000256" key="4">
    <source>
        <dbReference type="ARBA" id="ARBA00022679"/>
    </source>
</evidence>
<reference evidence="8" key="1">
    <citation type="submission" date="2022-07" db="EMBL/GenBank/DDBJ databases">
        <title>Enhanced cultured diversity of the mouse gut microbiota enables custom-made synthetic communities.</title>
        <authorList>
            <person name="Afrizal A."/>
        </authorList>
    </citation>
    <scope>NUCLEOTIDE SEQUENCE</scope>
    <source>
        <strain evidence="8">DSM 29482</strain>
    </source>
</reference>
<dbReference type="CDD" id="cd05569">
    <property type="entry name" value="PTS_IIB_fructose"/>
    <property type="match status" value="1"/>
</dbReference>
<dbReference type="NCBIfam" id="TIGR00829">
    <property type="entry name" value="FRU"/>
    <property type="match status" value="1"/>
</dbReference>
<dbReference type="InterPro" id="IPR036095">
    <property type="entry name" value="PTS_EIIB-like_sf"/>
</dbReference>
<evidence type="ECO:0000256" key="1">
    <source>
        <dbReference type="ARBA" id="ARBA00022448"/>
    </source>
</evidence>
<keyword evidence="1" id="KW-0813">Transport</keyword>
<dbReference type="GO" id="GO:0090563">
    <property type="term" value="F:protein-phosphocysteine-sugar phosphotransferase activity"/>
    <property type="evidence" value="ECO:0007669"/>
    <property type="project" value="TreeGrafter"/>
</dbReference>
<dbReference type="InterPro" id="IPR003501">
    <property type="entry name" value="PTS_EIIB_2/3"/>
</dbReference>
<dbReference type="InterPro" id="IPR013011">
    <property type="entry name" value="PTS_EIIB_2"/>
</dbReference>
<dbReference type="EMBL" id="JANJZL010000002">
    <property type="protein sequence ID" value="MCR2043339.1"/>
    <property type="molecule type" value="Genomic_DNA"/>
</dbReference>
<proteinExistence type="predicted"/>
<dbReference type="GO" id="GO:0005886">
    <property type="term" value="C:plasma membrane"/>
    <property type="evidence" value="ECO:0007669"/>
    <property type="project" value="TreeGrafter"/>
</dbReference>
<organism evidence="8 9">
    <name type="scientific">Anaerosalibacter massiliensis</name>
    <dbReference type="NCBI Taxonomy" id="1347392"/>
    <lineage>
        <taxon>Bacteria</taxon>
        <taxon>Bacillati</taxon>
        <taxon>Bacillota</taxon>
        <taxon>Tissierellia</taxon>
        <taxon>Tissierellales</taxon>
        <taxon>Sporanaerobacteraceae</taxon>
        <taxon>Anaerosalibacter</taxon>
    </lineage>
</organism>
<evidence type="ECO:0000256" key="6">
    <source>
        <dbReference type="ARBA" id="ARBA00022777"/>
    </source>
</evidence>
<dbReference type="InterPro" id="IPR003353">
    <property type="entry name" value="PTS_IIB_fruc"/>
</dbReference>
<evidence type="ECO:0000259" key="7">
    <source>
        <dbReference type="PROSITE" id="PS51099"/>
    </source>
</evidence>
<dbReference type="GO" id="GO:0009401">
    <property type="term" value="P:phosphoenolpyruvate-dependent sugar phosphotransferase system"/>
    <property type="evidence" value="ECO:0007669"/>
    <property type="project" value="UniProtKB-KW"/>
</dbReference>
<evidence type="ECO:0000313" key="9">
    <source>
        <dbReference type="Proteomes" id="UP001142078"/>
    </source>
</evidence>
<dbReference type="RefSeq" id="WP_042678442.1">
    <property type="nucleotide sequence ID" value="NZ_CABKTM010000004.1"/>
</dbReference>
<keyword evidence="2" id="KW-0597">Phosphoprotein</keyword>
<name>A0A9X2MGR6_9FIRM</name>
<evidence type="ECO:0000256" key="3">
    <source>
        <dbReference type="ARBA" id="ARBA00022597"/>
    </source>
</evidence>
<keyword evidence="4 8" id="KW-0808">Transferase</keyword>